<keyword evidence="3" id="KW-1185">Reference proteome</keyword>
<evidence type="ECO:0000313" key="2">
    <source>
        <dbReference type="Ensembl" id="ENSLACP00000018443.1"/>
    </source>
</evidence>
<evidence type="ECO:0000313" key="3">
    <source>
        <dbReference type="Proteomes" id="UP000008672"/>
    </source>
</evidence>
<reference evidence="2" key="3">
    <citation type="submission" date="2025-09" db="UniProtKB">
        <authorList>
            <consortium name="Ensembl"/>
        </authorList>
    </citation>
    <scope>IDENTIFICATION</scope>
</reference>
<dbReference type="GeneTree" id="ENSGT00390000002881"/>
<dbReference type="InterPro" id="IPR025714">
    <property type="entry name" value="Methyltranfer_dom"/>
</dbReference>
<dbReference type="HOGENOM" id="CLU_061403_0_0_1"/>
<dbReference type="AlphaFoldDB" id="H3B972"/>
<dbReference type="InterPro" id="IPR026913">
    <property type="entry name" value="METTL24"/>
</dbReference>
<dbReference type="Proteomes" id="UP000008672">
    <property type="component" value="Unassembled WGS sequence"/>
</dbReference>
<reference evidence="3" key="1">
    <citation type="submission" date="2011-08" db="EMBL/GenBank/DDBJ databases">
        <title>The draft genome of Latimeria chalumnae.</title>
        <authorList>
            <person name="Di Palma F."/>
            <person name="Alfoldi J."/>
            <person name="Johnson J."/>
            <person name="Berlin A."/>
            <person name="Gnerre S."/>
            <person name="Jaffe D."/>
            <person name="MacCallum I."/>
            <person name="Young S."/>
            <person name="Walker B.J."/>
            <person name="Lander E."/>
            <person name="Lindblad-Toh K."/>
        </authorList>
    </citation>
    <scope>NUCLEOTIDE SEQUENCE [LARGE SCALE GENOMIC DNA]</scope>
    <source>
        <strain evidence="3">Wild caught</strain>
    </source>
</reference>
<evidence type="ECO:0000259" key="1">
    <source>
        <dbReference type="Pfam" id="PF13383"/>
    </source>
</evidence>
<feature type="domain" description="Methyltransferase" evidence="1">
    <location>
        <begin position="63"/>
        <end position="202"/>
    </location>
</feature>
<dbReference type="InParanoid" id="H3B972"/>
<name>H3B972_LATCH</name>
<dbReference type="EMBL" id="AFYH01030746">
    <property type="status" value="NOT_ANNOTATED_CDS"/>
    <property type="molecule type" value="Genomic_DNA"/>
</dbReference>
<proteinExistence type="predicted"/>
<dbReference type="eggNOG" id="ENOG502QRD5">
    <property type="taxonomic scope" value="Eukaryota"/>
</dbReference>
<dbReference type="PANTHER" id="PTHR32026:SF23">
    <property type="entry name" value="METHYLTRANSFERASE-LIKE PROTEIN 24"/>
    <property type="match status" value="1"/>
</dbReference>
<reference evidence="2" key="2">
    <citation type="submission" date="2025-08" db="UniProtKB">
        <authorList>
            <consortium name="Ensembl"/>
        </authorList>
    </citation>
    <scope>IDENTIFICATION</scope>
</reference>
<accession>H3B972</accession>
<sequence>FSFLSLQQSTQHLNLQPWAGDGPSIREEAHRFLSYITTLQLQCGKAKVPEAGSQEEASTAESWSVCLDNRFTSPLRLAEGRCLVYSFSLDKRSSEFDLKMAEMGCEVHRFGPSSKRPLGLLPGGPMHYHRLWLDWCDRGPAVSSRKSQRSTQKLSQIMKHLGHRRIDILKADLESAEWKVLESMLLESSVDQVTQLIITIHVHWPGFEVSGSDVEVARFWYSLLKELETRGFRLFHTYKHPNKPQVFLHKQLFNASSSYTLCWVNIGWIQGTK</sequence>
<protein>
    <recommendedName>
        <fullName evidence="1">Methyltransferase domain-containing protein</fullName>
    </recommendedName>
</protein>
<dbReference type="Ensembl" id="ENSLACT00000018576.1">
    <property type="protein sequence ID" value="ENSLACP00000018443.1"/>
    <property type="gene ID" value="ENSLACG00000016242.1"/>
</dbReference>
<dbReference type="Pfam" id="PF13383">
    <property type="entry name" value="Methyltransf_22"/>
    <property type="match status" value="1"/>
</dbReference>
<dbReference type="EMBL" id="AFYH01030745">
    <property type="status" value="NOT_ANNOTATED_CDS"/>
    <property type="molecule type" value="Genomic_DNA"/>
</dbReference>
<dbReference type="PANTHER" id="PTHR32026">
    <property type="entry name" value="METHYLTRANSFERASE-LIKE PROTEIN 24"/>
    <property type="match status" value="1"/>
</dbReference>
<dbReference type="OMA" id="LWLDWHE"/>
<organism evidence="2 3">
    <name type="scientific">Latimeria chalumnae</name>
    <name type="common">Coelacanth</name>
    <dbReference type="NCBI Taxonomy" id="7897"/>
    <lineage>
        <taxon>Eukaryota</taxon>
        <taxon>Metazoa</taxon>
        <taxon>Chordata</taxon>
        <taxon>Craniata</taxon>
        <taxon>Vertebrata</taxon>
        <taxon>Euteleostomi</taxon>
        <taxon>Coelacanthiformes</taxon>
        <taxon>Coelacanthidae</taxon>
        <taxon>Latimeria</taxon>
    </lineage>
</organism>